<evidence type="ECO:0000256" key="7">
    <source>
        <dbReference type="ARBA" id="ARBA00031828"/>
    </source>
</evidence>
<gene>
    <name evidence="8" type="ORF">GCM10009038_10820</name>
</gene>
<evidence type="ECO:0000256" key="3">
    <source>
        <dbReference type="ARBA" id="ARBA00022490"/>
    </source>
</evidence>
<dbReference type="InterPro" id="IPR006549">
    <property type="entry name" value="HAD-SF_hydro_IIIA"/>
</dbReference>
<organism evidence="8 9">
    <name type="scientific">Salinicola rhizosphaerae</name>
    <dbReference type="NCBI Taxonomy" id="1443141"/>
    <lineage>
        <taxon>Bacteria</taxon>
        <taxon>Pseudomonadati</taxon>
        <taxon>Pseudomonadota</taxon>
        <taxon>Gammaproteobacteria</taxon>
        <taxon>Oceanospirillales</taxon>
        <taxon>Halomonadaceae</taxon>
        <taxon>Salinicola</taxon>
    </lineage>
</organism>
<keyword evidence="4" id="KW-0479">Metal-binding</keyword>
<dbReference type="EMBL" id="BMZI01000002">
    <property type="protein sequence ID" value="GHB14319.1"/>
    <property type="molecule type" value="Genomic_DNA"/>
</dbReference>
<reference evidence="9" key="1">
    <citation type="journal article" date="2019" name="Int. J. Syst. Evol. Microbiol.">
        <title>The Global Catalogue of Microorganisms (GCM) 10K type strain sequencing project: providing services to taxonomists for standard genome sequencing and annotation.</title>
        <authorList>
            <consortium name="The Broad Institute Genomics Platform"/>
            <consortium name="The Broad Institute Genome Sequencing Center for Infectious Disease"/>
            <person name="Wu L."/>
            <person name="Ma J."/>
        </authorList>
    </citation>
    <scope>NUCLEOTIDE SEQUENCE [LARGE SCALE GENOMIC DNA]</scope>
    <source>
        <strain evidence="9">KCTC 32998</strain>
    </source>
</reference>
<evidence type="ECO:0000256" key="4">
    <source>
        <dbReference type="ARBA" id="ARBA00022723"/>
    </source>
</evidence>
<evidence type="ECO:0000256" key="1">
    <source>
        <dbReference type="ARBA" id="ARBA00004496"/>
    </source>
</evidence>
<dbReference type="InterPro" id="IPR006543">
    <property type="entry name" value="Histidinol-phos"/>
</dbReference>
<dbReference type="PANTHER" id="PTHR42891:SF1">
    <property type="entry name" value="D-GLYCERO-BETA-D-MANNO-HEPTOSE-1,7-BISPHOSPHATE 7-PHOSPHATASE"/>
    <property type="match status" value="1"/>
</dbReference>
<keyword evidence="3" id="KW-0963">Cytoplasm</keyword>
<name>A0ABQ3DSJ4_9GAMM</name>
<accession>A0ABQ3DSJ4</accession>
<comment type="similarity">
    <text evidence="2">Belongs to the GmhB family.</text>
</comment>
<dbReference type="Gene3D" id="3.40.50.1000">
    <property type="entry name" value="HAD superfamily/HAD-like"/>
    <property type="match status" value="1"/>
</dbReference>
<evidence type="ECO:0000256" key="2">
    <source>
        <dbReference type="ARBA" id="ARBA00005628"/>
    </source>
</evidence>
<dbReference type="InterPro" id="IPR036412">
    <property type="entry name" value="HAD-like_sf"/>
</dbReference>
<dbReference type="CDD" id="cd07503">
    <property type="entry name" value="HAD_HisB-N"/>
    <property type="match status" value="1"/>
</dbReference>
<dbReference type="Proteomes" id="UP000646745">
    <property type="component" value="Unassembled WGS sequence"/>
</dbReference>
<dbReference type="InterPro" id="IPR023214">
    <property type="entry name" value="HAD_sf"/>
</dbReference>
<evidence type="ECO:0000313" key="9">
    <source>
        <dbReference type="Proteomes" id="UP000646745"/>
    </source>
</evidence>
<evidence type="ECO:0000256" key="6">
    <source>
        <dbReference type="ARBA" id="ARBA00023277"/>
    </source>
</evidence>
<dbReference type="NCBIfam" id="NF006506">
    <property type="entry name" value="PRK08942.1"/>
    <property type="match status" value="1"/>
</dbReference>
<keyword evidence="5" id="KW-0378">Hydrolase</keyword>
<keyword evidence="9" id="KW-1185">Reference proteome</keyword>
<protein>
    <recommendedName>
        <fullName evidence="7">D,D-heptose 1,7-bisphosphate phosphatase</fullName>
    </recommendedName>
</protein>
<proteinExistence type="inferred from homology"/>
<comment type="caution">
    <text evidence="8">The sequence shown here is derived from an EMBL/GenBank/DDBJ whole genome shotgun (WGS) entry which is preliminary data.</text>
</comment>
<evidence type="ECO:0000313" key="8">
    <source>
        <dbReference type="EMBL" id="GHB14319.1"/>
    </source>
</evidence>
<dbReference type="NCBIfam" id="TIGR01662">
    <property type="entry name" value="HAD-SF-IIIA"/>
    <property type="match status" value="1"/>
</dbReference>
<dbReference type="NCBIfam" id="TIGR01656">
    <property type="entry name" value="Histidinol-ppas"/>
    <property type="match status" value="1"/>
</dbReference>
<evidence type="ECO:0000256" key="5">
    <source>
        <dbReference type="ARBA" id="ARBA00022801"/>
    </source>
</evidence>
<dbReference type="PANTHER" id="PTHR42891">
    <property type="entry name" value="D-GLYCERO-BETA-D-MANNO-HEPTOSE-1,7-BISPHOSPHATE 7-PHOSPHATASE"/>
    <property type="match status" value="1"/>
</dbReference>
<sequence length="230" mass="25361">MPIFEFGLGCAECAMGRLAWNADRDTIGLHRLTQAAGATSRMDRLIILDRDGVINQDSDAYIKSLDEWHPLDGAVDAIAKLNHCGWTVAVATNQSGIARGYYTLDTLNAIHDRMSLLIQKAGGYLAAIEYCPHLPSDECACRKPKPGMLTNIIDHLRTDEDADRWMVGDSLTDIQAGIAARCRTVLVLTGKGSRFASEVRRRYPDTWICHDLAAFAERLISESRPSVGEN</sequence>
<comment type="subcellular location">
    <subcellularLocation>
        <location evidence="1">Cytoplasm</location>
    </subcellularLocation>
</comment>
<keyword evidence="6" id="KW-0119">Carbohydrate metabolism</keyword>
<dbReference type="SUPFAM" id="SSF56784">
    <property type="entry name" value="HAD-like"/>
    <property type="match status" value="1"/>
</dbReference>
<dbReference type="Pfam" id="PF13242">
    <property type="entry name" value="Hydrolase_like"/>
    <property type="match status" value="1"/>
</dbReference>
<dbReference type="InterPro" id="IPR004446">
    <property type="entry name" value="Heptose_bisP_phosphatase"/>
</dbReference>